<comment type="caution">
    <text evidence="5">The sequence shown here is derived from an EMBL/GenBank/DDBJ whole genome shotgun (WGS) entry which is preliminary data.</text>
</comment>
<keyword evidence="2" id="KW-0964">Secreted</keyword>
<dbReference type="EMBL" id="JAVKVN010000002">
    <property type="protein sequence ID" value="MDR7945009.1"/>
    <property type="molecule type" value="Genomic_DNA"/>
</dbReference>
<dbReference type="InterPro" id="IPR028903">
    <property type="entry name" value="Tox-REase-7_dom"/>
</dbReference>
<evidence type="ECO:0000259" key="4">
    <source>
        <dbReference type="SMART" id="SM00912"/>
    </source>
</evidence>
<dbReference type="SMART" id="SM00912">
    <property type="entry name" value="Haemagg_act"/>
    <property type="match status" value="1"/>
</dbReference>
<proteinExistence type="predicted"/>
<feature type="domain" description="Filamentous haemagglutinin FhaB/tRNA nuclease CdiA-like TPS" evidence="4">
    <location>
        <begin position="45"/>
        <end position="165"/>
    </location>
</feature>
<dbReference type="Pfam" id="PF14449">
    <property type="entry name" value="PT-TG"/>
    <property type="match status" value="1"/>
</dbReference>
<feature type="region of interest" description="Disordered" evidence="3">
    <location>
        <begin position="4497"/>
        <end position="4548"/>
    </location>
</feature>
<feature type="compositionally biased region" description="Polar residues" evidence="3">
    <location>
        <begin position="4538"/>
        <end position="4548"/>
    </location>
</feature>
<dbReference type="InterPro" id="IPR027797">
    <property type="entry name" value="PT-TG_dom"/>
</dbReference>
<dbReference type="Pfam" id="PF05594">
    <property type="entry name" value="Fil_haemagg"/>
    <property type="match status" value="22"/>
</dbReference>
<accession>A0ABU2DA76</accession>
<dbReference type="InterPro" id="IPR025157">
    <property type="entry name" value="Hemagglutinin_rpt"/>
</dbReference>
<dbReference type="NCBIfam" id="TIGR01731">
    <property type="entry name" value="fil_hemag_20aa"/>
    <property type="match status" value="14"/>
</dbReference>
<feature type="compositionally biased region" description="Gly residues" evidence="3">
    <location>
        <begin position="402"/>
        <end position="439"/>
    </location>
</feature>
<dbReference type="Pfam" id="PF13332">
    <property type="entry name" value="Fil_haemagg_2"/>
    <property type="match status" value="7"/>
</dbReference>
<evidence type="ECO:0000256" key="2">
    <source>
        <dbReference type="ARBA" id="ARBA00022525"/>
    </source>
</evidence>
<comment type="subcellular location">
    <subcellularLocation>
        <location evidence="1">Secreted</location>
    </subcellularLocation>
</comment>
<dbReference type="NCBIfam" id="TIGR01901">
    <property type="entry name" value="adhes_NPXG"/>
    <property type="match status" value="1"/>
</dbReference>
<reference evidence="6" key="1">
    <citation type="submission" date="2023-07" db="EMBL/GenBank/DDBJ databases">
        <title>Glyphosate-induced phosphonatase operons in soil bacteria of genus Achromobacter.</title>
        <authorList>
            <person name="Epiktetov D.O."/>
            <person name="Sviridov A.V."/>
            <person name="Tarlachkov S.V."/>
            <person name="Shushkova T.V."/>
            <person name="Toropygin I.Y."/>
            <person name="Leontievsky A."/>
        </authorList>
    </citation>
    <scope>NUCLEOTIDE SEQUENCE [LARGE SCALE GENOMIC DNA]</scope>
    <source>
        <strain evidence="6">Kg 16</strain>
    </source>
</reference>
<dbReference type="Pfam" id="PF05860">
    <property type="entry name" value="TPS"/>
    <property type="match status" value="1"/>
</dbReference>
<feature type="region of interest" description="Disordered" evidence="3">
    <location>
        <begin position="3611"/>
        <end position="3684"/>
    </location>
</feature>
<evidence type="ECO:0000256" key="3">
    <source>
        <dbReference type="SAM" id="MobiDB-lite"/>
    </source>
</evidence>
<dbReference type="RefSeq" id="WP_310531897.1">
    <property type="nucleotide sequence ID" value="NZ_JAVKVN010000002.1"/>
</dbReference>
<protein>
    <submittedName>
        <fullName evidence="5">Hemagglutinin repeat-containing protein</fullName>
    </submittedName>
</protein>
<evidence type="ECO:0000313" key="6">
    <source>
        <dbReference type="Proteomes" id="UP001264156"/>
    </source>
</evidence>
<dbReference type="InterPro" id="IPR012334">
    <property type="entry name" value="Pectin_lyas_fold"/>
</dbReference>
<feature type="region of interest" description="Disordered" evidence="3">
    <location>
        <begin position="395"/>
        <end position="460"/>
    </location>
</feature>
<dbReference type="InterPro" id="IPR010069">
    <property type="entry name" value="CdiA_FHA1_rpt"/>
</dbReference>
<evidence type="ECO:0000313" key="5">
    <source>
        <dbReference type="EMBL" id="MDR7945009.1"/>
    </source>
</evidence>
<feature type="region of interest" description="Disordered" evidence="3">
    <location>
        <begin position="4942"/>
        <end position="4981"/>
    </location>
</feature>
<feature type="compositionally biased region" description="Gly residues" evidence="3">
    <location>
        <begin position="3614"/>
        <end position="3625"/>
    </location>
</feature>
<name>A0ABU2DA76_ACHAE</name>
<dbReference type="InterPro" id="IPR008638">
    <property type="entry name" value="FhaB/CdiA-like_TPS"/>
</dbReference>
<dbReference type="SUPFAM" id="SSF51126">
    <property type="entry name" value="Pectin lyase-like"/>
    <property type="match status" value="2"/>
</dbReference>
<organism evidence="5 6">
    <name type="scientific">Achromobacter aegrifaciens</name>
    <dbReference type="NCBI Taxonomy" id="1287736"/>
    <lineage>
        <taxon>Bacteria</taxon>
        <taxon>Pseudomonadati</taxon>
        <taxon>Pseudomonadota</taxon>
        <taxon>Betaproteobacteria</taxon>
        <taxon>Burkholderiales</taxon>
        <taxon>Alcaligenaceae</taxon>
        <taxon>Achromobacter</taxon>
    </lineage>
</organism>
<dbReference type="Gene3D" id="2.160.20.10">
    <property type="entry name" value="Single-stranded right-handed beta-helix, Pectin lyase-like"/>
    <property type="match status" value="1"/>
</dbReference>
<dbReference type="InterPro" id="IPR008619">
    <property type="entry name" value="Filamentous_hemagglutn_rpt"/>
</dbReference>
<sequence>MMSKLRSLIVWSVVFTQVWSPVLAQTLPISVDKSVAGAKPSVGVSNGVPVINIAPPSAGGVSNNRYTQFNVGPSGAVLNNSGGASQTQLAGQVGGNPMLGNQRASTILNQVTAPNPSQLLGTLEVAGNRANVIVANPAGITCNGCGFLNADRATLTTGKPQVGPDGSIGFDIASGKIRVEGAGLNGANLSQVDLLARTLEINADVWADKLNVTAGAARVDYATGAVSAQAGEGAAPEVALDTAALGGMYANSVRLIGTEAGVGVNIGGNLVALTGDLQVTAAGDVRIAPRGTAQAAGNLRVDSGGDLSVQGAAQAGGTAALAAARDVSVQGAVGAGGALTLDAGGDVAVGAQGSLRTQGALRMAAGKDLSLSGGLLTSDQDLRAQAGRNLKVAGQAVAPQPGQGGNTGGGTGGGAGTDNGSGSGAGSGTGSGSATGGEPGKTPDPSAPGEPSGGVSTAGGVVSAKEGVTLQAGRDMLLSRQVYASGVLQAQAGADAVSEAGAQLQSAGGMTIRAGSGVTLAGAALTDGAMLVESTRDLRLDGSALAYGGALDLKSGGDLRMGAASKAQGKRVGIDAARDLRADGELVSETAAELKAGREAAVDARVLARGDLDLNAQGATAVTGQVEALGRARLQSGAGISLAGSLSGNQGVDMRAAGPLAISGAVGAAAGELTLASGGDLSVSGSAQAGGPVRLSTQGALNVAGTVSSLAGLTAQAARDAAVDGKLLAGGPLLLEAIGQMAAGADSRLQSDGAMQLRAGQSMLLAGVAETNAGLTLGAGRDLRVDGAALAYGGVLSMDAGQDLRLTNASRTQGEGVSARAGGDLQSDGAMAARGDIALTAGRDAQLGGKTVATNDVTLAGGRNLAIAQGAQLEAERSAQIQAGQDATLAGAVRTNQGIRIDAAGKLRLDGETSSVAGAIDLLAGGDLSVGAQGKAYAGGALSGASGGALRVDGELTGQGALTFVSVGGATVNGKLLSGDALSLRAGTDLRTSQAAQLQSSKNMTLSAGQDASLAGAALSDGGIAINATRELRVDGSALAYGGGLSMSAGRDLWLGDISKTQGKGISALAGRDLGAGGEMVAPGSVTLTAGRDAVIGSRLSADGGITLRAQDTAQVTGQLEATGVASLQAGGDMTLSGGVLSNQGTELRAGGALGVSGTAGAAQGALTLASDGDMTVGGSAQSGGPLSMVAKGALNVAGTVSSLSGLTAQAAGDATVNGKLLAGGPLLLETLGRLVAGADARLQSEDAMQLRAGQDLVLAGEAEANKSLTLDAARDLRVDGAALAYGGQLSMDAGNDLRLGDASRTQGEGVAARAGGDLLAEGTMASRGDIALVAGRDASLGGKTVAAGDLKLDGGRNLAIAQAAQLDAEGKAQLKAGQDAMLAGAVRSNLGNRIEAAGALRLDGTTSAVSGAIELLAGGDLTVGSAGKALAGGALRGESGGALSVAGELAGQGALTFVSVDGATVDGKLLSGDALSLRAGKDLRTGQAAQLQSSKNMTLSAGQDASLAGAALSDGGIAIDAARELRVDGGALAYGGELSMTAGSDLLLGAASKTQGKGVTVQAARDLVTAGEMVAAGSAALTAGRDAVFGAKLGADGDLTLRAQDTARVTGDLQTTGAASLQAGGDVALSGSLLSNQGTELRAGGALDVSGTAGAASGALTLASDGDMTVGGSAQSGGPLSMVAKGALNVVGTVSSLAGLTAQAGTDASVTGKLLAGGPLLLEAIGQLQAGADARLQSEGAMALRAGQDLVLAGEAETNKGLTLDAGRDVKVDGAALAYGGQLAMNAGKDLRLGDASRTQGVGVEARAMGDLLAGGVMAARGDILLNAGRDARIDSKAAATGNTSLIAVRDLAMGKTAQWDAEGASRAQAGQDMTLAGVWRGNGDMNIDAAGKLSVDGTLAASAGGLSLNAGGDLSMGELARVAAKGAVNVTTLGDLRVAGALSSLDALTLQAARNAAVAGQVYAARGLDLKAGQTLTAAGGSHLQSDASMTLAAGQDLNLAGTALAEGGMSLDASRDLRVDGNALAYGGALQLKSGNDLLLGAGSQLQGKGVQADAGRDLALGGVLVSTADAELQAVRDARVDGKLGADGALDLGAGGNLRIGAAAQLDAADQARIAAAGNLEMAGVVRGDKGASLDAGGRLDLSGTAASANGALDLKAGEDLALAAGSRALSGGALQARAGGSLTAAGTISSLADLILESVGNISLDGQNLAAGNLALQAGGGLATGANARLQADGSVDVQADSAALAGTLVAGQAATLRIDKDLAVDGTVLADAGALKVDSGGAMTLGAASALQAGGLLQAQAGGKLLANGTISGEQDITLKAGTDAELNGKTVANGTLRADAAGNLSIGQAGLAQGSSKLLLGAGQDLRIAGTAGTATGAGAAGGSLQAQAGRDLFITGTATAGSPIVLGAQRDIRIDGIATALEGGLTADAGANLLVGAGGRMQASDGLSARAGGNLGSDGVIAAGGGLTLAATGDVLLGGLAAALGERAAGNASITAGRDLVVKQNGQLQAAGTLTARADRDLYATGALSSVGDMLLAAARDARVDGTAATDANLTLTGRDVTVGTAGLAQAGRTLTATAQGALQAAGRMLAGGSQALTAGDKITVDGTVAALQGNLSLTAQRGDIALGAASRLQAGGALTAQAGGALTALGSAAAEQGMTLRAGTDATLGGIAATQAGDLVASAGGKLTILADGRLQSGAALDLSAGGALLNAGIASAGTNAKLWAGSTLDNTGSVLAGGDLIATALGQLSNAGRFVAGVGADGSLSQPGSIRLTGGSIVHGGTSLAGRDLSLSAGSLNLAGGKLSAIGKVTLATPGDVDSRNAVVQGGALDIAAANLYNQGGKLTSTGDAAIKLGGALNNTGGVIAAAGDARIEAASIVNRDGTLAARDLTITATGAVDNRGGLIQADNVLTLKAASLDNSGTLNAAGTPPKGVLGKVVSIVADRVNNQGGSIEAIEDLGLTTKELDNTGGAVASQGNARIVADTLKNTQGTLQAGKSLTVIAQALQGLGVLQSAGDLSFAYAGPLNQEGDISSGRDLNLSVGGAMDNRAKISAGRDLSISADSLNNQASGQLLAVGQNRITVTQGLTNAGLIDGGSTRITAGRVDNTGRIYGDAVSIQAGTLVNGAGAGGGAVIASRGNMDLGVGSLINRDHALIYAGADLRIGGALDAAGRAIGQAGSLLNASATIEAAGNANISAASIRNQNDRYTNETVQVSSTSKVYFTPAGTTDMYDAETNWLCDEVTPMCSKDPAWLDDDPERMFLLPSTKYPASRYGPPFDYAPSLKGKGGTTSPITPTYTPVTMVCDGPGGDAGATCSDVPEKFRYGAQERIWSVFGVTPPSGPMPVWTEPERACYNRATCDAEKARRQAYEEAYAAYKAPHMVLDARIREFNADFNNRLVGTFVYYRVQETVTETRTLSSDPGKILSGGSMTLTGDVTNDKSQIAAGGALTVAGPAINNIGAGGVRTITRTGTMTETQARSRDRKEYSSAYNATLAGQPIELPVGTSGGNVAVQLNGSKPGASNGGTAPGPVLVASVGLPGGTVVRTVSNPAGIPDSQLYTVNGRPDAPYVVATDPRFVGQRPTVSSDYLLDLLSQPGALPGTTIGNGAGSGGGLAGQRNDQPSAAGTVNAGVGTGSISTPGQGGTSVGASSGLEGQRMDGQGGSGPVNAGVGAGSVSNAGQAGATVGASNGLDGQRLDAQGASGPAGTAFGAGGSLSASGATAAADGQNLSGARLGSWDSLAPAGAKFLTPSGQPKRLGDGFYEQKLVSDQILATTGQRFLDKYSDNDSQYKALLAAGAQFARDNGIQLGVALTEAQQRQLTTDLVWLVEQTVTLPDGTTETVLVPQVYLLVREGDLKGDGTLMAGRNVKLEAEGDIVNSGTIGAREATVMTAGNIVNQGGGLIQGATVDLAAREDLTNLVSLIKGDNVALKAGNDIALTSTAASENFGSTWGTHVSGVARVDAGNLNMQAGRDITLTAAQVSVKDDARLQAGRDITLETLTESHGETLVLNKKNRHDLSTSSEVGSSIAAGGNLALVAGQDVNARAAEVNSEKTLAVVAGRDINISAGEASTYARDEVSFKTRSFLSSKSTHRIDSQASTQAQASTFSGDEAIFQAGRDFSLSASQVLTNKDLTIDAGRDIVVAAGTNTYAESHYERIKKSGFSVGGLGISYKTSDAQSKQTVDGATQSDARSLLGTTGGNVILTAGRDVLVAGSDLVAGKAEKDLAGKTGNIDIQGENVAIIAGRDVENTHSEYSLKQSSFGVAVVGTVIDTFKNLAAAGSTKGKVQEIAHSGATNPGVAFSFSSSKSSGSFDSYSQVSSGSSLSAAGDIRIRATGDGERDGSGRALDGDVVISGSTLRAQEGVVLDAQRNIAVVGSDNRQTQNNKESSKSTSFSFGSMSLGDIGRAVDGGPNSSGVKMFPYGSESARSKELTSGTWQTSSLITGNNVSLNSREGDIRIAGSAIDAINNVGLTARQGSVVIDTGSATRDHSSSYSSKSVGDLGREGSGFTVGVRSSSGSLDERSSTPSAAGSTITSRQGDVSIIAQDDLLIRGSDIRAGRDMLLGGQTVTIDGSYDTSVYRRFQETSQIGVTVSASNPVVSAVQSTNRMREAAQESNNGRLQAIAAVAAGLAAKNAYDAVAKDPARAGGISINVDLGASSASQTSTGQSSTASGAAIAAGRDLTIIAAGKGEQSDIIVAGSDLAAGRNVLLDAQGDLLLIAQQNTSSQKTDGKSSNASIGVGFSLGGSQQGFSINLGAGGSKSKSDGQASTWNNTHVQAGNTLTMNSGGDTVLRGAQASGDRILATVGGNLLVESLQDINSFTARDRSVGVQVSLCIPPICYGASSVSGNYGKTNIDSKYASVTEQTGLWAGDGGFQLDVAKNTSLIGGVIASSDKAVADARNVLITGTLTSRDIENHARYEGQSLQLGGGVSFGGGKEDGKDKNNVGTDGKGEAAGGSKATPNSNLPAINGVSAVPPVPMGANGESSSTTLSGISGGKIVIRDETGQKEQTGQTAAEAIASLNRDTKDTLNSLDPIFDEKEVGAGFEIVGETGRQVGQFLANRAEELKDAKARSEDASLPYSERIRAAQEYAELESNWGSQGTYRQLSTVILGAISGNVTAGTAQVVQSAAVNYLQTLGAVKIKEISSALGGEGSVGHMALHTLLGCAGAAAQGSACGAGGAGALSGVVLSKLLESAEGDKANDLSPEDAQARVNLISSIVAGIAASIDPSSAASAEVAARIEAENNSLYRNRDKVARLKAELVGRLEAACGDSNSCLQAGWAEADRMAAAYDEVMTLTHYPDLTKEKADALAQAVLDLAPGVSNASSLYELVTGKTATGDEANRYFASIGLVPVVGGMLKKGGQAVHVFAEVEKSLDVGRVAGKAAEIPQIILNRQNGAVFEKQVIEAFEHVGGVKNTTPVTVKFSNGIEVTTIPDMWGKTVGGMLEVKNVKNLSMSDQLRAQILHAKETGQPLNLVVSPRTTNISKNLQQEIAGTGGGIYRYNPANSELTKY</sequence>
<gene>
    <name evidence="5" type="ORF">RIU57_07865</name>
</gene>
<evidence type="ECO:0000256" key="1">
    <source>
        <dbReference type="ARBA" id="ARBA00004613"/>
    </source>
</evidence>
<dbReference type="InterPro" id="IPR011050">
    <property type="entry name" value="Pectin_lyase_fold/virulence"/>
</dbReference>
<keyword evidence="6" id="KW-1185">Reference proteome</keyword>
<dbReference type="Proteomes" id="UP001264156">
    <property type="component" value="Unassembled WGS sequence"/>
</dbReference>
<dbReference type="Pfam" id="PF15649">
    <property type="entry name" value="Tox-REase-7"/>
    <property type="match status" value="1"/>
</dbReference>